<feature type="transmembrane region" description="Helical" evidence="1">
    <location>
        <begin position="7"/>
        <end position="27"/>
    </location>
</feature>
<evidence type="ECO:0000313" key="2">
    <source>
        <dbReference type="EMBL" id="AWT60268.1"/>
    </source>
</evidence>
<organism evidence="2 3">
    <name type="scientific">Candidatus Moanibacter tarae</name>
    <dbReference type="NCBI Taxonomy" id="2200854"/>
    <lineage>
        <taxon>Bacteria</taxon>
        <taxon>Pseudomonadati</taxon>
        <taxon>Verrucomicrobiota</taxon>
        <taxon>Opitutia</taxon>
        <taxon>Puniceicoccales</taxon>
        <taxon>Puniceicoccales incertae sedis</taxon>
        <taxon>Candidatus Moanibacter</taxon>
    </lineage>
</organism>
<evidence type="ECO:0000313" key="3">
    <source>
        <dbReference type="Proteomes" id="UP000247465"/>
    </source>
</evidence>
<evidence type="ECO:0000256" key="1">
    <source>
        <dbReference type="SAM" id="Phobius"/>
    </source>
</evidence>
<dbReference type="EMBL" id="CP029803">
    <property type="protein sequence ID" value="AWT60268.1"/>
    <property type="molecule type" value="Genomic_DNA"/>
</dbReference>
<name>A0A2Z4AGM8_9BACT</name>
<dbReference type="KEGG" id="mtar:DF168_01473"/>
<proteinExistence type="predicted"/>
<keyword evidence="1" id="KW-0812">Transmembrane</keyword>
<reference evidence="2 3" key="1">
    <citation type="submission" date="2018-06" db="EMBL/GenBank/DDBJ databases">
        <title>Draft Genome Sequence of a Novel Marine Bacterium Related to the Verrucomicrobia.</title>
        <authorList>
            <person name="Vosseberg J."/>
            <person name="Martijn J."/>
            <person name="Ettema T.J.G."/>
        </authorList>
    </citation>
    <scope>NUCLEOTIDE SEQUENCE [LARGE SCALE GENOMIC DNA]</scope>
    <source>
        <strain evidence="2">TARA_B100001123</strain>
    </source>
</reference>
<gene>
    <name evidence="2" type="ORF">DF168_01473</name>
</gene>
<accession>A0A2Z4AGM8</accession>
<protein>
    <submittedName>
        <fullName evidence="2">Uncharacterized protein</fullName>
    </submittedName>
</protein>
<keyword evidence="1" id="KW-1133">Transmembrane helix</keyword>
<dbReference type="Proteomes" id="UP000247465">
    <property type="component" value="Chromosome"/>
</dbReference>
<keyword evidence="1" id="KW-0472">Membrane</keyword>
<feature type="transmembrane region" description="Helical" evidence="1">
    <location>
        <begin position="39"/>
        <end position="60"/>
    </location>
</feature>
<dbReference type="AlphaFoldDB" id="A0A2Z4AGM8"/>
<sequence>MQNTKQNLWVQTLLSLIFLSIFGTIIYGFTDYFLKYRQFYWEVFIGSLLFLYLFILIFPWRIMKSDSRG</sequence>